<keyword evidence="2" id="KW-0560">Oxidoreductase</keyword>
<dbReference type="RefSeq" id="WP_344418565.1">
    <property type="nucleotide sequence ID" value="NZ_BAAAQK010000012.1"/>
</dbReference>
<dbReference type="EMBL" id="BAAAQK010000012">
    <property type="protein sequence ID" value="GAA1854556.1"/>
    <property type="molecule type" value="Genomic_DNA"/>
</dbReference>
<dbReference type="PRINTS" id="PR00359">
    <property type="entry name" value="BP450"/>
</dbReference>
<accession>A0ABN2N643</accession>
<evidence type="ECO:0000256" key="2">
    <source>
        <dbReference type="RuleBase" id="RU000461"/>
    </source>
</evidence>
<proteinExistence type="inferred from homology"/>
<protein>
    <submittedName>
        <fullName evidence="4">Cytochrome P450</fullName>
    </submittedName>
</protein>
<name>A0ABN2N643_9PSEU</name>
<keyword evidence="2" id="KW-0349">Heme</keyword>
<dbReference type="InterPro" id="IPR017972">
    <property type="entry name" value="Cyt_P450_CS"/>
</dbReference>
<reference evidence="4 5" key="1">
    <citation type="journal article" date="2019" name="Int. J. Syst. Evol. Microbiol.">
        <title>The Global Catalogue of Microorganisms (GCM) 10K type strain sequencing project: providing services to taxonomists for standard genome sequencing and annotation.</title>
        <authorList>
            <consortium name="The Broad Institute Genomics Platform"/>
            <consortium name="The Broad Institute Genome Sequencing Center for Infectious Disease"/>
            <person name="Wu L."/>
            <person name="Ma J."/>
        </authorList>
    </citation>
    <scope>NUCLEOTIDE SEQUENCE [LARGE SCALE GENOMIC DNA]</scope>
    <source>
        <strain evidence="4 5">JCM 16009</strain>
    </source>
</reference>
<dbReference type="CDD" id="cd20625">
    <property type="entry name" value="CYP164-like"/>
    <property type="match status" value="1"/>
</dbReference>
<dbReference type="PANTHER" id="PTHR46696:SF1">
    <property type="entry name" value="CYTOCHROME P450 YJIB-RELATED"/>
    <property type="match status" value="1"/>
</dbReference>
<dbReference type="PROSITE" id="PS00086">
    <property type="entry name" value="CYTOCHROME_P450"/>
    <property type="match status" value="1"/>
</dbReference>
<dbReference type="InterPro" id="IPR036396">
    <property type="entry name" value="Cyt_P450_sf"/>
</dbReference>
<feature type="region of interest" description="Disordered" evidence="3">
    <location>
        <begin position="385"/>
        <end position="410"/>
    </location>
</feature>
<evidence type="ECO:0000313" key="5">
    <source>
        <dbReference type="Proteomes" id="UP001500449"/>
    </source>
</evidence>
<dbReference type="PANTHER" id="PTHR46696">
    <property type="entry name" value="P450, PUTATIVE (EUROFUNG)-RELATED"/>
    <property type="match status" value="1"/>
</dbReference>
<keyword evidence="2" id="KW-0479">Metal-binding</keyword>
<dbReference type="Gene3D" id="1.10.630.10">
    <property type="entry name" value="Cytochrome P450"/>
    <property type="match status" value="1"/>
</dbReference>
<gene>
    <name evidence="4" type="ORF">GCM10009836_38290</name>
</gene>
<evidence type="ECO:0000256" key="3">
    <source>
        <dbReference type="SAM" id="MobiDB-lite"/>
    </source>
</evidence>
<sequence>MRFNPFAPAFRQDPYPQYAALRAQPPIRTLGMWVLTRHADVLAVLRDRTFSAELIPALVARHGGDTDRILRLGRASLVFTDNPAHARLRGLVNRAFTPAAVAELEPAVREIAGRRVADLRHDLMAEVAVPLPVEVLCTWLGLPAELHDMVAGWTHDVRFLLEPGMLRGDDLARVADVVDTFAGALTEVLHDRPAGLLTRLAEARTSGGHRLADEEIALLGIMCFVAGSETSTALIGNAALAVLHDPVTPEQVPAAVRETLRHESPLQMTKRIATRDLEIGGAAIAAGDQVLLCLAAANRDDAVFPDPDRFDVARPPGPHLGFGFGMHGCLGGALAELQAGAVLDALVRTPVELAGEVRWQTESLIVRSPVALPVRRVDGAATAPSRLPRESFSGAGVPMRSRPGVPEGAR</sequence>
<dbReference type="SUPFAM" id="SSF48264">
    <property type="entry name" value="Cytochrome P450"/>
    <property type="match status" value="1"/>
</dbReference>
<dbReference type="Pfam" id="PF00067">
    <property type="entry name" value="p450"/>
    <property type="match status" value="1"/>
</dbReference>
<keyword evidence="2" id="KW-0503">Monooxygenase</keyword>
<dbReference type="InterPro" id="IPR002397">
    <property type="entry name" value="Cyt_P450_B"/>
</dbReference>
<dbReference type="InterPro" id="IPR001128">
    <property type="entry name" value="Cyt_P450"/>
</dbReference>
<keyword evidence="5" id="KW-1185">Reference proteome</keyword>
<evidence type="ECO:0000256" key="1">
    <source>
        <dbReference type="ARBA" id="ARBA00010617"/>
    </source>
</evidence>
<comment type="caution">
    <text evidence="4">The sequence shown here is derived from an EMBL/GenBank/DDBJ whole genome shotgun (WGS) entry which is preliminary data.</text>
</comment>
<evidence type="ECO:0000313" key="4">
    <source>
        <dbReference type="EMBL" id="GAA1854556.1"/>
    </source>
</evidence>
<keyword evidence="2" id="KW-0408">Iron</keyword>
<comment type="similarity">
    <text evidence="1 2">Belongs to the cytochrome P450 family.</text>
</comment>
<organism evidence="4 5">
    <name type="scientific">Pseudonocardia ailaonensis</name>
    <dbReference type="NCBI Taxonomy" id="367279"/>
    <lineage>
        <taxon>Bacteria</taxon>
        <taxon>Bacillati</taxon>
        <taxon>Actinomycetota</taxon>
        <taxon>Actinomycetes</taxon>
        <taxon>Pseudonocardiales</taxon>
        <taxon>Pseudonocardiaceae</taxon>
        <taxon>Pseudonocardia</taxon>
    </lineage>
</organism>
<dbReference type="Proteomes" id="UP001500449">
    <property type="component" value="Unassembled WGS sequence"/>
</dbReference>